<name>A0A6A0BAC8_9LACT</name>
<accession>A0A6A0BAC8</accession>
<evidence type="ECO:0000313" key="1">
    <source>
        <dbReference type="EMBL" id="GFH41408.1"/>
    </source>
</evidence>
<dbReference type="Proteomes" id="UP000475928">
    <property type="component" value="Unassembled WGS sequence"/>
</dbReference>
<dbReference type="AlphaFoldDB" id="A0A6A0BAC8"/>
<dbReference type="EMBL" id="BLLH01000015">
    <property type="protein sequence ID" value="GFH41408.1"/>
    <property type="molecule type" value="Genomic_DNA"/>
</dbReference>
<reference evidence="1 2" key="1">
    <citation type="submission" date="2020-02" db="EMBL/GenBank/DDBJ databases">
        <title>Draft genome sequence of Lactococcus sp. Hs20B0-1.</title>
        <authorList>
            <person name="Noda S."/>
            <person name="Yuki M."/>
            <person name="Ohkuma M."/>
        </authorList>
    </citation>
    <scope>NUCLEOTIDE SEQUENCE [LARGE SCALE GENOMIC DNA]</scope>
    <source>
        <strain evidence="1 2">Hs20B0-1</strain>
    </source>
</reference>
<organism evidence="1 2">
    <name type="scientific">Pseudolactococcus insecticola</name>
    <dbReference type="NCBI Taxonomy" id="2709158"/>
    <lineage>
        <taxon>Bacteria</taxon>
        <taxon>Bacillati</taxon>
        <taxon>Bacillota</taxon>
        <taxon>Bacilli</taxon>
        <taxon>Lactobacillales</taxon>
        <taxon>Streptococcaceae</taxon>
        <taxon>Pseudolactococcus</taxon>
    </lineage>
</organism>
<dbReference type="RefSeq" id="WP_172357878.1">
    <property type="nucleotide sequence ID" value="NZ_BLLH01000015.1"/>
</dbReference>
<comment type="caution">
    <text evidence="1">The sequence shown here is derived from an EMBL/GenBank/DDBJ whole genome shotgun (WGS) entry which is preliminary data.</text>
</comment>
<evidence type="ECO:0000313" key="2">
    <source>
        <dbReference type="Proteomes" id="UP000475928"/>
    </source>
</evidence>
<protein>
    <submittedName>
        <fullName evidence="1">Uncharacterized protein</fullName>
    </submittedName>
</protein>
<sequence length="108" mass="12869">MPLYKILDRYLHTEELIVKKNLQSLKEKLIHDSMNRAKELAPYEIEEDWPLYYKTYKKGLNTTTNSIADAITQDKVIITMKLTKKHKLTESKRLLIDYPAWSTLQHYN</sequence>
<proteinExistence type="predicted"/>
<gene>
    <name evidence="1" type="ORF">Hs20B_18060</name>
</gene>
<keyword evidence="2" id="KW-1185">Reference proteome</keyword>